<feature type="domain" description="R3H" evidence="3">
    <location>
        <begin position="141"/>
        <end position="210"/>
    </location>
</feature>
<reference evidence="5 6" key="1">
    <citation type="submission" date="2020-08" db="EMBL/GenBank/DDBJ databases">
        <title>Plant Genome Project.</title>
        <authorList>
            <person name="Zhang R.-G."/>
        </authorList>
    </citation>
    <scope>NUCLEOTIDE SEQUENCE [LARGE SCALE GENOMIC DNA]</scope>
    <source>
        <tissue evidence="5">Rhizome</tissue>
    </source>
</reference>
<dbReference type="Gene3D" id="3.30.1370.50">
    <property type="entry name" value="R3H-like domain"/>
    <property type="match status" value="1"/>
</dbReference>
<evidence type="ECO:0008006" key="7">
    <source>
        <dbReference type="Google" id="ProtNLM"/>
    </source>
</evidence>
<dbReference type="SUPFAM" id="SSF82708">
    <property type="entry name" value="R3H domain"/>
    <property type="match status" value="1"/>
</dbReference>
<dbReference type="Pfam" id="PF01424">
    <property type="entry name" value="R3H"/>
    <property type="match status" value="1"/>
</dbReference>
<dbReference type="Proteomes" id="UP000734854">
    <property type="component" value="Unassembled WGS sequence"/>
</dbReference>
<dbReference type="CDD" id="cd02642">
    <property type="entry name" value="R3H_encore_like"/>
    <property type="match status" value="1"/>
</dbReference>
<dbReference type="GO" id="GO:0003676">
    <property type="term" value="F:nucleic acid binding"/>
    <property type="evidence" value="ECO:0007669"/>
    <property type="project" value="UniProtKB-UniRule"/>
</dbReference>
<evidence type="ECO:0000313" key="6">
    <source>
        <dbReference type="Proteomes" id="UP000734854"/>
    </source>
</evidence>
<dbReference type="InterPro" id="IPR036867">
    <property type="entry name" value="R3H_dom_sf"/>
</dbReference>
<proteinExistence type="predicted"/>
<accession>A0A8J5CQZ3</accession>
<comment type="caution">
    <text evidence="5">The sequence shown here is derived from an EMBL/GenBank/DDBJ whole genome shotgun (WGS) entry which is preliminary data.</text>
</comment>
<evidence type="ECO:0000256" key="1">
    <source>
        <dbReference type="ARBA" id="ARBA00022553"/>
    </source>
</evidence>
<organism evidence="5 6">
    <name type="scientific">Zingiber officinale</name>
    <name type="common">Ginger</name>
    <name type="synonym">Amomum zingiber</name>
    <dbReference type="NCBI Taxonomy" id="94328"/>
    <lineage>
        <taxon>Eukaryota</taxon>
        <taxon>Viridiplantae</taxon>
        <taxon>Streptophyta</taxon>
        <taxon>Embryophyta</taxon>
        <taxon>Tracheophyta</taxon>
        <taxon>Spermatophyta</taxon>
        <taxon>Magnoliopsida</taxon>
        <taxon>Liliopsida</taxon>
        <taxon>Zingiberales</taxon>
        <taxon>Zingiberaceae</taxon>
        <taxon>Zingiber</taxon>
    </lineage>
</organism>
<feature type="region of interest" description="Disordered" evidence="2">
    <location>
        <begin position="326"/>
        <end position="348"/>
    </location>
</feature>
<evidence type="ECO:0000259" key="3">
    <source>
        <dbReference type="PROSITE" id="PS51061"/>
    </source>
</evidence>
<protein>
    <recommendedName>
        <fullName evidence="7">Single-stranded nucleic acid binding R3H protein</fullName>
    </recommendedName>
</protein>
<evidence type="ECO:0000259" key="4">
    <source>
        <dbReference type="PROSITE" id="PS51673"/>
    </source>
</evidence>
<evidence type="ECO:0000313" key="5">
    <source>
        <dbReference type="EMBL" id="KAG6467554.1"/>
    </source>
</evidence>
<keyword evidence="1" id="KW-0597">Phosphoprotein</keyword>
<dbReference type="PANTHER" id="PTHR15672:SF15">
    <property type="entry name" value="SINGLE-STRANDED NUCLEIC ACID BINDING R3H PROTEIN"/>
    <property type="match status" value="1"/>
</dbReference>
<dbReference type="InterPro" id="IPR051937">
    <property type="entry name" value="R3H_domain_containing"/>
</dbReference>
<feature type="compositionally biased region" description="Basic and acidic residues" evidence="2">
    <location>
        <begin position="326"/>
        <end position="340"/>
    </location>
</feature>
<feature type="domain" description="SUZ" evidence="4">
    <location>
        <begin position="211"/>
        <end position="281"/>
    </location>
</feature>
<keyword evidence="6" id="KW-1185">Reference proteome</keyword>
<dbReference type="Pfam" id="PF12752">
    <property type="entry name" value="SUZ"/>
    <property type="match status" value="1"/>
</dbReference>
<dbReference type="EMBL" id="JACMSC010000038">
    <property type="protein sequence ID" value="KAG6467554.1"/>
    <property type="molecule type" value="Genomic_DNA"/>
</dbReference>
<dbReference type="SMART" id="SM00393">
    <property type="entry name" value="R3H"/>
    <property type="match status" value="1"/>
</dbReference>
<dbReference type="PANTHER" id="PTHR15672">
    <property type="entry name" value="CAMP-REGULATED PHOSPHOPROTEIN 21 RELATED R3H DOMAIN CONTAINING PROTEIN"/>
    <property type="match status" value="1"/>
</dbReference>
<evidence type="ECO:0000256" key="2">
    <source>
        <dbReference type="SAM" id="MobiDB-lite"/>
    </source>
</evidence>
<dbReference type="InterPro" id="IPR024771">
    <property type="entry name" value="SUZ"/>
</dbReference>
<gene>
    <name evidence="5" type="ORF">ZIOFF_074621</name>
</gene>
<dbReference type="PROSITE" id="PS51061">
    <property type="entry name" value="R3H"/>
    <property type="match status" value="1"/>
</dbReference>
<dbReference type="PROSITE" id="PS51673">
    <property type="entry name" value="SUZ"/>
    <property type="match status" value="1"/>
</dbReference>
<dbReference type="InterPro" id="IPR001374">
    <property type="entry name" value="R3H_dom"/>
</dbReference>
<dbReference type="AlphaFoldDB" id="A0A8J5CQZ3"/>
<sequence length="449" mass="51078">MESDSKRSGGVDSPIRTRWNMRCEAQLEGWGRAPWVGKLVLELFAWDGWSILVWVKKNLVARSVAVALFSPPSSQARKEAAKAISFASPDPIRYLIIFFRACSRCPPMEPSATGAASIESHGFQDKVDCFLLEALENPRHRLTVLRMEFDIQRFMQNSDQHQFEFQHLPTSYLRCAAHRVAQHYGLLTTGIENTTVGLGSRVIAQKTPNSKFPVVLLSEISVKQTEKETSGPFKIVLRPRPAKASPNADIHFGHKEDAVKSVEERKEEYNRARARIFNGSNSLDMDAPSAASTDSDEQELLLEEIERIHSKDGSYRVAIFRDREKDRSDPDYDRSYERYVRGPTPSQVGLQAGNSFQPAFLQYDANTSFNHLPRNESCFGPNPSMNPFCTSGYNQTTKDAFCMQWPSPAMMYAYSYEPFRQAPPYQQPLSFDHPRNSYIWLSYVTTCYH</sequence>
<name>A0A8J5CQZ3_ZINOF</name>